<evidence type="ECO:0000313" key="2">
    <source>
        <dbReference type="Proteomes" id="UP000318878"/>
    </source>
</evidence>
<dbReference type="OrthoDB" id="289227at2"/>
<dbReference type="AlphaFoldDB" id="A0A5C5UW49"/>
<proteinExistence type="predicted"/>
<sequence>MSDESSILGKWTIFKAFVAGRESKYLPGTNIVFNANHSWRQIDGVDTNSVRYDVHYSPKPYQIDIHLDDGINQGIFEFRDNLLVICSADEENTPRPTEFSSTAENGHSLVFHRRI</sequence>
<name>A0A5C5UW49_9BACT</name>
<dbReference type="Proteomes" id="UP000318878">
    <property type="component" value="Unassembled WGS sequence"/>
</dbReference>
<keyword evidence="2" id="KW-1185">Reference proteome</keyword>
<accession>A0A5C5UW49</accession>
<protein>
    <recommendedName>
        <fullName evidence="3">Lipocalin-like domain-containing protein</fullName>
    </recommendedName>
</protein>
<reference evidence="1 2" key="1">
    <citation type="submission" date="2019-02" db="EMBL/GenBank/DDBJ databases">
        <title>Deep-cultivation of Planctomycetes and their phenomic and genomic characterization uncovers novel biology.</title>
        <authorList>
            <person name="Wiegand S."/>
            <person name="Jogler M."/>
            <person name="Boedeker C."/>
            <person name="Pinto D."/>
            <person name="Vollmers J."/>
            <person name="Rivas-Marin E."/>
            <person name="Kohn T."/>
            <person name="Peeters S.H."/>
            <person name="Heuer A."/>
            <person name="Rast P."/>
            <person name="Oberbeckmann S."/>
            <person name="Bunk B."/>
            <person name="Jeske O."/>
            <person name="Meyerdierks A."/>
            <person name="Storesund J.E."/>
            <person name="Kallscheuer N."/>
            <person name="Luecker S."/>
            <person name="Lage O.M."/>
            <person name="Pohl T."/>
            <person name="Merkel B.J."/>
            <person name="Hornburger P."/>
            <person name="Mueller R.-W."/>
            <person name="Bruemmer F."/>
            <person name="Labrenz M."/>
            <person name="Spormann A.M."/>
            <person name="Op Den Camp H."/>
            <person name="Overmann J."/>
            <person name="Amann R."/>
            <person name="Jetten M.S.M."/>
            <person name="Mascher T."/>
            <person name="Medema M.H."/>
            <person name="Devos D.P."/>
            <person name="Kaster A.-K."/>
            <person name="Ovreas L."/>
            <person name="Rohde M."/>
            <person name="Galperin M.Y."/>
            <person name="Jogler C."/>
        </authorList>
    </citation>
    <scope>NUCLEOTIDE SEQUENCE [LARGE SCALE GENOMIC DNA]</scope>
    <source>
        <strain evidence="1 2">Enr8</strain>
    </source>
</reference>
<dbReference type="RefSeq" id="WP_146435063.1">
    <property type="nucleotide sequence ID" value="NZ_SJPF01000005.1"/>
</dbReference>
<evidence type="ECO:0008006" key="3">
    <source>
        <dbReference type="Google" id="ProtNLM"/>
    </source>
</evidence>
<organism evidence="1 2">
    <name type="scientific">Blastopirellula retiformator</name>
    <dbReference type="NCBI Taxonomy" id="2527970"/>
    <lineage>
        <taxon>Bacteria</taxon>
        <taxon>Pseudomonadati</taxon>
        <taxon>Planctomycetota</taxon>
        <taxon>Planctomycetia</taxon>
        <taxon>Pirellulales</taxon>
        <taxon>Pirellulaceae</taxon>
        <taxon>Blastopirellula</taxon>
    </lineage>
</organism>
<evidence type="ECO:0000313" key="1">
    <source>
        <dbReference type="EMBL" id="TWT30576.1"/>
    </source>
</evidence>
<dbReference type="EMBL" id="SJPF01000005">
    <property type="protein sequence ID" value="TWT30576.1"/>
    <property type="molecule type" value="Genomic_DNA"/>
</dbReference>
<gene>
    <name evidence="1" type="ORF">Enr8_40970</name>
</gene>
<comment type="caution">
    <text evidence="1">The sequence shown here is derived from an EMBL/GenBank/DDBJ whole genome shotgun (WGS) entry which is preliminary data.</text>
</comment>